<sequence>MLRFWAAWRGGGMGPGHLPAAGGYGDQAAIMMDALHLMDAADARLGAEEKRRRDGR</sequence>
<comment type="caution">
    <text evidence="1">The sequence shown here is derived from an EMBL/GenBank/DDBJ whole genome shotgun (WGS) entry which is preliminary data.</text>
</comment>
<protein>
    <submittedName>
        <fullName evidence="1">Uncharacterized protein</fullName>
    </submittedName>
</protein>
<dbReference type="EMBL" id="RJKX01000013">
    <property type="protein sequence ID" value="ROQ00442.1"/>
    <property type="molecule type" value="Genomic_DNA"/>
</dbReference>
<gene>
    <name evidence="1" type="ORF">EDC65_2241</name>
</gene>
<keyword evidence="2" id="KW-1185">Reference proteome</keyword>
<reference evidence="1 2" key="1">
    <citation type="submission" date="2018-11" db="EMBL/GenBank/DDBJ databases">
        <title>Genomic Encyclopedia of Type Strains, Phase IV (KMG-IV): sequencing the most valuable type-strain genomes for metagenomic binning, comparative biology and taxonomic classification.</title>
        <authorList>
            <person name="Goeker M."/>
        </authorList>
    </citation>
    <scope>NUCLEOTIDE SEQUENCE [LARGE SCALE GENOMIC DNA]</scope>
    <source>
        <strain evidence="1 2">DSM 5900</strain>
    </source>
</reference>
<dbReference type="AlphaFoldDB" id="A0A3N1M3Y2"/>
<organism evidence="1 2">
    <name type="scientific">Stella humosa</name>
    <dbReference type="NCBI Taxonomy" id="94"/>
    <lineage>
        <taxon>Bacteria</taxon>
        <taxon>Pseudomonadati</taxon>
        <taxon>Pseudomonadota</taxon>
        <taxon>Alphaproteobacteria</taxon>
        <taxon>Rhodospirillales</taxon>
        <taxon>Stellaceae</taxon>
        <taxon>Stella</taxon>
    </lineage>
</organism>
<evidence type="ECO:0000313" key="1">
    <source>
        <dbReference type="EMBL" id="ROQ00442.1"/>
    </source>
</evidence>
<dbReference type="Proteomes" id="UP000278222">
    <property type="component" value="Unassembled WGS sequence"/>
</dbReference>
<accession>A0A3N1M3Y2</accession>
<dbReference type="RefSeq" id="WP_170216457.1">
    <property type="nucleotide sequence ID" value="NZ_AP019700.1"/>
</dbReference>
<evidence type="ECO:0000313" key="2">
    <source>
        <dbReference type="Proteomes" id="UP000278222"/>
    </source>
</evidence>
<proteinExistence type="predicted"/>
<name>A0A3N1M3Y2_9PROT</name>